<feature type="non-terminal residue" evidence="1">
    <location>
        <position position="33"/>
    </location>
</feature>
<dbReference type="SUPFAM" id="SSF57783">
    <property type="entry name" value="Zinc beta-ribbon"/>
    <property type="match status" value="1"/>
</dbReference>
<protein>
    <recommendedName>
        <fullName evidence="2">TFIIB-type domain-containing protein</fullName>
    </recommendedName>
</protein>
<organism evidence="1">
    <name type="scientific">marine sediment metagenome</name>
    <dbReference type="NCBI Taxonomy" id="412755"/>
    <lineage>
        <taxon>unclassified sequences</taxon>
        <taxon>metagenomes</taxon>
        <taxon>ecological metagenomes</taxon>
    </lineage>
</organism>
<evidence type="ECO:0000313" key="1">
    <source>
        <dbReference type="EMBL" id="GAG25797.1"/>
    </source>
</evidence>
<sequence length="33" mass="3690">MENSKCQHKNVKREGGDIICQDCGLILEEKLAS</sequence>
<name>X0WRG0_9ZZZZ</name>
<dbReference type="AlphaFoldDB" id="X0WRG0"/>
<proteinExistence type="predicted"/>
<accession>X0WRG0</accession>
<evidence type="ECO:0008006" key="2">
    <source>
        <dbReference type="Google" id="ProtNLM"/>
    </source>
</evidence>
<dbReference type="Gene3D" id="2.20.25.10">
    <property type="match status" value="1"/>
</dbReference>
<gene>
    <name evidence="1" type="ORF">S01H1_57353</name>
</gene>
<dbReference type="EMBL" id="BARS01037398">
    <property type="protein sequence ID" value="GAG25797.1"/>
    <property type="molecule type" value="Genomic_DNA"/>
</dbReference>
<comment type="caution">
    <text evidence="1">The sequence shown here is derived from an EMBL/GenBank/DDBJ whole genome shotgun (WGS) entry which is preliminary data.</text>
</comment>
<reference evidence="1" key="1">
    <citation type="journal article" date="2014" name="Front. Microbiol.">
        <title>High frequency of phylogenetically diverse reductive dehalogenase-homologous genes in deep subseafloor sedimentary metagenomes.</title>
        <authorList>
            <person name="Kawai M."/>
            <person name="Futagami T."/>
            <person name="Toyoda A."/>
            <person name="Takaki Y."/>
            <person name="Nishi S."/>
            <person name="Hori S."/>
            <person name="Arai W."/>
            <person name="Tsubouchi T."/>
            <person name="Morono Y."/>
            <person name="Uchiyama I."/>
            <person name="Ito T."/>
            <person name="Fujiyama A."/>
            <person name="Inagaki F."/>
            <person name="Takami H."/>
        </authorList>
    </citation>
    <scope>NUCLEOTIDE SEQUENCE</scope>
    <source>
        <strain evidence="1">Expedition CK06-06</strain>
    </source>
</reference>